<keyword evidence="2" id="KW-1185">Reference proteome</keyword>
<organism evidence="1 2">
    <name type="scientific">Eumeta variegata</name>
    <name type="common">Bagworm moth</name>
    <name type="synonym">Eumeta japonica</name>
    <dbReference type="NCBI Taxonomy" id="151549"/>
    <lineage>
        <taxon>Eukaryota</taxon>
        <taxon>Metazoa</taxon>
        <taxon>Ecdysozoa</taxon>
        <taxon>Arthropoda</taxon>
        <taxon>Hexapoda</taxon>
        <taxon>Insecta</taxon>
        <taxon>Pterygota</taxon>
        <taxon>Neoptera</taxon>
        <taxon>Endopterygota</taxon>
        <taxon>Lepidoptera</taxon>
        <taxon>Glossata</taxon>
        <taxon>Ditrysia</taxon>
        <taxon>Tineoidea</taxon>
        <taxon>Psychidae</taxon>
        <taxon>Oiketicinae</taxon>
        <taxon>Eumeta</taxon>
    </lineage>
</organism>
<protein>
    <submittedName>
        <fullName evidence="1">Uncharacterized protein</fullName>
    </submittedName>
</protein>
<reference evidence="1 2" key="1">
    <citation type="journal article" date="2019" name="Commun. Biol.">
        <title>The bagworm genome reveals a unique fibroin gene that provides high tensile strength.</title>
        <authorList>
            <person name="Kono N."/>
            <person name="Nakamura H."/>
            <person name="Ohtoshi R."/>
            <person name="Tomita M."/>
            <person name="Numata K."/>
            <person name="Arakawa K."/>
        </authorList>
    </citation>
    <scope>NUCLEOTIDE SEQUENCE [LARGE SCALE GENOMIC DNA]</scope>
</reference>
<dbReference type="AlphaFoldDB" id="A0A4C1XXD9"/>
<evidence type="ECO:0000313" key="2">
    <source>
        <dbReference type="Proteomes" id="UP000299102"/>
    </source>
</evidence>
<name>A0A4C1XXD9_EUMVA</name>
<dbReference type="EMBL" id="BGZK01001018">
    <property type="protein sequence ID" value="GBP68631.1"/>
    <property type="molecule type" value="Genomic_DNA"/>
</dbReference>
<evidence type="ECO:0000313" key="1">
    <source>
        <dbReference type="EMBL" id="GBP68631.1"/>
    </source>
</evidence>
<sequence>MPRELRLTLGRALVDDKSPEDVQPQKSGQNKEGTCHLCPPKLHRNSVYMCDMQYIEPYVCNVQSSSAHLQEIANSHIHQGVRSVKTTDTISLSEPLSCNGQSDESILTSSHRPPPIDMPVKCLPNEDFGVFYENYETLAALKNWSEQQKKAGRLS</sequence>
<accession>A0A4C1XXD9</accession>
<comment type="caution">
    <text evidence="1">The sequence shown here is derived from an EMBL/GenBank/DDBJ whole genome shotgun (WGS) entry which is preliminary data.</text>
</comment>
<gene>
    <name evidence="1" type="ORF">EVAR_43962_1</name>
</gene>
<proteinExistence type="predicted"/>
<dbReference type="Proteomes" id="UP000299102">
    <property type="component" value="Unassembled WGS sequence"/>
</dbReference>